<dbReference type="OrthoDB" id="1072377at2"/>
<keyword evidence="2" id="KW-1185">Reference proteome</keyword>
<name>A0A2A6RPD4_9CHLR</name>
<accession>A0A2A6RPD4</accession>
<organism evidence="1 2">
    <name type="scientific">Candidatus Viridilinea mediisalina</name>
    <dbReference type="NCBI Taxonomy" id="2024553"/>
    <lineage>
        <taxon>Bacteria</taxon>
        <taxon>Bacillati</taxon>
        <taxon>Chloroflexota</taxon>
        <taxon>Chloroflexia</taxon>
        <taxon>Chloroflexales</taxon>
        <taxon>Chloroflexineae</taxon>
        <taxon>Oscillochloridaceae</taxon>
        <taxon>Candidatus Viridilinea</taxon>
    </lineage>
</organism>
<sequence length="373" mass="42571">MLIVLDPSLIDLIRSSPAIHLDAVSALENIAQARRAGKNLVFADHDTLAFLKSYQEISAPARDVFANLYRRRPQSKSLLDGMAWHVRVVAGVDELRIIRDGNNIISVSFQYFADNPVLSSKITLLTENSLDGKVFEQIARYYLYSKSLGHVRLAYDPHGGGGQTTGDEFANIQQAKDRLCLCIVDSDRQIPNGSLGSTAKYLLDKRDSTLPFCHIHVLPVRELENIMPIELYRRLADKDVNRRDMFNNLKKMRELGLIDAIKYIDVKKGMRLFDLRCKNQNDSKYKFWSHIFSSLELQIECYSNKICEKREHCECTVIAGMGDKTLEVTLKALEQIRDADLKELMEDYCQAYWDELGSLFVSWCCVGSRMNTI</sequence>
<dbReference type="RefSeq" id="WP_097642445.1">
    <property type="nucleotide sequence ID" value="NZ_NQWI01000005.1"/>
</dbReference>
<dbReference type="AlphaFoldDB" id="A0A2A6RPD4"/>
<comment type="caution">
    <text evidence="1">The sequence shown here is derived from an EMBL/GenBank/DDBJ whole genome shotgun (WGS) entry which is preliminary data.</text>
</comment>
<proteinExistence type="predicted"/>
<protein>
    <submittedName>
        <fullName evidence="1">Uncharacterized protein</fullName>
    </submittedName>
</protein>
<evidence type="ECO:0000313" key="2">
    <source>
        <dbReference type="Proteomes" id="UP000220527"/>
    </source>
</evidence>
<reference evidence="2" key="1">
    <citation type="submission" date="2017-08" db="EMBL/GenBank/DDBJ databases">
        <authorList>
            <person name="Grouzdev D.S."/>
            <person name="Gaisin V.A."/>
            <person name="Rysina M.S."/>
            <person name="Gorlenko V.M."/>
        </authorList>
    </citation>
    <scope>NUCLEOTIDE SEQUENCE [LARGE SCALE GENOMIC DNA]</scope>
    <source>
        <strain evidence="2">Kir15-3F</strain>
    </source>
</reference>
<dbReference type="Proteomes" id="UP000220527">
    <property type="component" value="Unassembled WGS sequence"/>
</dbReference>
<evidence type="ECO:0000313" key="1">
    <source>
        <dbReference type="EMBL" id="PDW04710.1"/>
    </source>
</evidence>
<gene>
    <name evidence="1" type="ORF">CJ255_02095</name>
</gene>
<dbReference type="EMBL" id="NQWI01000005">
    <property type="protein sequence ID" value="PDW04710.1"/>
    <property type="molecule type" value="Genomic_DNA"/>
</dbReference>